<keyword evidence="1 4" id="KW-0378">Hydrolase</keyword>
<feature type="compositionally biased region" description="Basic residues" evidence="2">
    <location>
        <begin position="43"/>
        <end position="60"/>
    </location>
</feature>
<protein>
    <submittedName>
        <fullName evidence="4">Alpha/beta fold hydrolase</fullName>
    </submittedName>
</protein>
<feature type="region of interest" description="Disordered" evidence="2">
    <location>
        <begin position="1"/>
        <end position="100"/>
    </location>
</feature>
<dbReference type="InterPro" id="IPR029058">
    <property type="entry name" value="AB_hydrolase_fold"/>
</dbReference>
<accession>A0ABW2TIJ6</accession>
<dbReference type="InterPro" id="IPR000073">
    <property type="entry name" value="AB_hydrolase_1"/>
</dbReference>
<dbReference type="Pfam" id="PF12697">
    <property type="entry name" value="Abhydrolase_6"/>
    <property type="match status" value="1"/>
</dbReference>
<name>A0ABW2TIJ6_9PSEU</name>
<dbReference type="Gene3D" id="3.40.50.1820">
    <property type="entry name" value="alpha/beta hydrolase"/>
    <property type="match status" value="1"/>
</dbReference>
<dbReference type="SUPFAM" id="SSF53474">
    <property type="entry name" value="alpha/beta-Hydrolases"/>
    <property type="match status" value="1"/>
</dbReference>
<dbReference type="PANTHER" id="PTHR43798">
    <property type="entry name" value="MONOACYLGLYCEROL LIPASE"/>
    <property type="match status" value="1"/>
</dbReference>
<proteinExistence type="predicted"/>
<feature type="compositionally biased region" description="Low complexity" evidence="2">
    <location>
        <begin position="84"/>
        <end position="93"/>
    </location>
</feature>
<evidence type="ECO:0000259" key="3">
    <source>
        <dbReference type="Pfam" id="PF12697"/>
    </source>
</evidence>
<keyword evidence="5" id="KW-1185">Reference proteome</keyword>
<dbReference type="Proteomes" id="UP001596512">
    <property type="component" value="Unassembled WGS sequence"/>
</dbReference>
<evidence type="ECO:0000256" key="2">
    <source>
        <dbReference type="SAM" id="MobiDB-lite"/>
    </source>
</evidence>
<dbReference type="GO" id="GO:0016787">
    <property type="term" value="F:hydrolase activity"/>
    <property type="evidence" value="ECO:0007669"/>
    <property type="project" value="UniProtKB-KW"/>
</dbReference>
<dbReference type="PANTHER" id="PTHR43798:SF31">
    <property type="entry name" value="AB HYDROLASE SUPERFAMILY PROTEIN YCLE"/>
    <property type="match status" value="1"/>
</dbReference>
<dbReference type="InterPro" id="IPR050266">
    <property type="entry name" value="AB_hydrolase_sf"/>
</dbReference>
<evidence type="ECO:0000313" key="4">
    <source>
        <dbReference type="EMBL" id="MFC7612812.1"/>
    </source>
</evidence>
<evidence type="ECO:0000313" key="5">
    <source>
        <dbReference type="Proteomes" id="UP001596512"/>
    </source>
</evidence>
<feature type="domain" description="AB hydrolase-1" evidence="3">
    <location>
        <begin position="36"/>
        <end position="161"/>
    </location>
</feature>
<dbReference type="EMBL" id="JBHTEY010000004">
    <property type="protein sequence ID" value="MFC7612812.1"/>
    <property type="molecule type" value="Genomic_DNA"/>
</dbReference>
<reference evidence="5" key="1">
    <citation type="journal article" date="2019" name="Int. J. Syst. Evol. Microbiol.">
        <title>The Global Catalogue of Microorganisms (GCM) 10K type strain sequencing project: providing services to taxonomists for standard genome sequencing and annotation.</title>
        <authorList>
            <consortium name="The Broad Institute Genomics Platform"/>
            <consortium name="The Broad Institute Genome Sequencing Center for Infectious Disease"/>
            <person name="Wu L."/>
            <person name="Ma J."/>
        </authorList>
    </citation>
    <scope>NUCLEOTIDE SEQUENCE [LARGE SCALE GENOMIC DNA]</scope>
    <source>
        <strain evidence="5">JCM 17695</strain>
    </source>
</reference>
<feature type="compositionally biased region" description="Low complexity" evidence="2">
    <location>
        <begin position="1"/>
        <end position="17"/>
    </location>
</feature>
<organism evidence="4 5">
    <name type="scientific">Actinokineospora soli</name>
    <dbReference type="NCBI Taxonomy" id="1048753"/>
    <lineage>
        <taxon>Bacteria</taxon>
        <taxon>Bacillati</taxon>
        <taxon>Actinomycetota</taxon>
        <taxon>Actinomycetes</taxon>
        <taxon>Pseudonocardiales</taxon>
        <taxon>Pseudonocardiaceae</taxon>
        <taxon>Actinokineospora</taxon>
    </lineage>
</organism>
<sequence>MDCRWAASSSWSSTCCTPTGSGDGPRRHHAAPGDRGVAPQPARHGRPARPRGHAGLRRRGHLEDGVPGQPGGRRRRPADDGRRPAAGAAAAQRGRADRPDYIPSLRAATVPALVVVGSDDEFTPVPVARETAEALPNGRLLVVEGAAHMPNLERPEVFNAALAEFLETVPR</sequence>
<evidence type="ECO:0000256" key="1">
    <source>
        <dbReference type="ARBA" id="ARBA00022801"/>
    </source>
</evidence>
<comment type="caution">
    <text evidence="4">The sequence shown here is derived from an EMBL/GenBank/DDBJ whole genome shotgun (WGS) entry which is preliminary data.</text>
</comment>
<gene>
    <name evidence="4" type="ORF">ACFQV2_03310</name>
</gene>